<dbReference type="OrthoDB" id="655312at2"/>
<dbReference type="AlphaFoldDB" id="A0A173MFC6"/>
<dbReference type="InterPro" id="IPR036388">
    <property type="entry name" value="WH-like_DNA-bd_sf"/>
</dbReference>
<feature type="domain" description="RNA polymerase sigma-70 region 2" evidence="5">
    <location>
        <begin position="27"/>
        <end position="93"/>
    </location>
</feature>
<dbReference type="Pfam" id="PF04542">
    <property type="entry name" value="Sigma70_r2"/>
    <property type="match status" value="1"/>
</dbReference>
<dbReference type="Gene3D" id="1.10.10.10">
    <property type="entry name" value="Winged helix-like DNA-binding domain superfamily/Winged helix DNA-binding domain"/>
    <property type="match status" value="1"/>
</dbReference>
<accession>A0A173MFC6</accession>
<evidence type="ECO:0000313" key="8">
    <source>
        <dbReference type="Proteomes" id="UP000186917"/>
    </source>
</evidence>
<keyword evidence="8" id="KW-1185">Reference proteome</keyword>
<sequence length="196" mass="22763">MNTDYPYSEEKLLQQVAQSDARAFEQLFHLYKQRVYQVALQMVKLAQPAEEVVQEVFISLWHHRQELGGIQSVTAYLFRITRNKAIDQLRKQTADARMKQAMWLEISEKEMVFPEPPAAELQQLINEVIDTLPPKRKEIFLLSRNHDLTYKEIADKTNTSINTVKTHLLLAVREIKAYLGRHNYTCPILIAITLAA</sequence>
<dbReference type="InterPro" id="IPR007627">
    <property type="entry name" value="RNA_pol_sigma70_r2"/>
</dbReference>
<dbReference type="NCBIfam" id="TIGR02937">
    <property type="entry name" value="sigma70-ECF"/>
    <property type="match status" value="1"/>
</dbReference>
<evidence type="ECO:0000259" key="6">
    <source>
        <dbReference type="Pfam" id="PF08281"/>
    </source>
</evidence>
<evidence type="ECO:0000256" key="2">
    <source>
        <dbReference type="ARBA" id="ARBA00023015"/>
    </source>
</evidence>
<feature type="domain" description="RNA polymerase sigma factor 70 region 4 type 2" evidence="6">
    <location>
        <begin position="123"/>
        <end position="174"/>
    </location>
</feature>
<dbReference type="InterPro" id="IPR014284">
    <property type="entry name" value="RNA_pol_sigma-70_dom"/>
</dbReference>
<keyword evidence="4" id="KW-0804">Transcription</keyword>
<dbReference type="Proteomes" id="UP000186917">
    <property type="component" value="Unassembled WGS sequence"/>
</dbReference>
<evidence type="ECO:0000259" key="5">
    <source>
        <dbReference type="Pfam" id="PF04542"/>
    </source>
</evidence>
<dbReference type="CDD" id="cd06171">
    <property type="entry name" value="Sigma70_r4"/>
    <property type="match status" value="1"/>
</dbReference>
<dbReference type="Pfam" id="PF08281">
    <property type="entry name" value="Sigma70_r4_2"/>
    <property type="match status" value="1"/>
</dbReference>
<dbReference type="EMBL" id="FTOR01000006">
    <property type="protein sequence ID" value="SIT25600.1"/>
    <property type="molecule type" value="Genomic_DNA"/>
</dbReference>
<dbReference type="InterPro" id="IPR014327">
    <property type="entry name" value="RNA_pol_sigma70_bacteroid"/>
</dbReference>
<dbReference type="KEGG" id="fln:FLA_2291"/>
<dbReference type="InterPro" id="IPR013249">
    <property type="entry name" value="RNA_pol_sigma70_r4_t2"/>
</dbReference>
<gene>
    <name evidence="7" type="ORF">SAMN05421788_106341</name>
</gene>
<dbReference type="PANTHER" id="PTHR43133:SF46">
    <property type="entry name" value="RNA POLYMERASE SIGMA-70 FACTOR ECF SUBFAMILY"/>
    <property type="match status" value="1"/>
</dbReference>
<name>A0A173MFC6_9BACT</name>
<evidence type="ECO:0000256" key="4">
    <source>
        <dbReference type="ARBA" id="ARBA00023163"/>
    </source>
</evidence>
<dbReference type="InterPro" id="IPR039425">
    <property type="entry name" value="RNA_pol_sigma-70-like"/>
</dbReference>
<evidence type="ECO:0000256" key="3">
    <source>
        <dbReference type="ARBA" id="ARBA00023082"/>
    </source>
</evidence>
<dbReference type="SUPFAM" id="SSF88659">
    <property type="entry name" value="Sigma3 and sigma4 domains of RNA polymerase sigma factors"/>
    <property type="match status" value="1"/>
</dbReference>
<proteinExistence type="inferred from homology"/>
<keyword evidence="3" id="KW-0731">Sigma factor</keyword>
<dbReference type="NCBIfam" id="TIGR02985">
    <property type="entry name" value="Sig70_bacteroi1"/>
    <property type="match status" value="1"/>
</dbReference>
<dbReference type="InterPro" id="IPR013325">
    <property type="entry name" value="RNA_pol_sigma_r2"/>
</dbReference>
<dbReference type="STRING" id="477680.SAMN05421788_106341"/>
<keyword evidence="2" id="KW-0805">Transcription regulation</keyword>
<evidence type="ECO:0000313" key="7">
    <source>
        <dbReference type="EMBL" id="SIT25600.1"/>
    </source>
</evidence>
<protein>
    <submittedName>
        <fullName evidence="7">RNA polymerase sigma-70 factor, ECF subfamily</fullName>
    </submittedName>
</protein>
<dbReference type="GO" id="GO:0003677">
    <property type="term" value="F:DNA binding"/>
    <property type="evidence" value="ECO:0007669"/>
    <property type="project" value="InterPro"/>
</dbReference>
<evidence type="ECO:0000256" key="1">
    <source>
        <dbReference type="ARBA" id="ARBA00010641"/>
    </source>
</evidence>
<dbReference type="PANTHER" id="PTHR43133">
    <property type="entry name" value="RNA POLYMERASE ECF-TYPE SIGMA FACTO"/>
    <property type="match status" value="1"/>
</dbReference>
<organism evidence="7 8">
    <name type="scientific">Filimonas lacunae</name>
    <dbReference type="NCBI Taxonomy" id="477680"/>
    <lineage>
        <taxon>Bacteria</taxon>
        <taxon>Pseudomonadati</taxon>
        <taxon>Bacteroidota</taxon>
        <taxon>Chitinophagia</taxon>
        <taxon>Chitinophagales</taxon>
        <taxon>Chitinophagaceae</taxon>
        <taxon>Filimonas</taxon>
    </lineage>
</organism>
<dbReference type="GO" id="GO:0006352">
    <property type="term" value="P:DNA-templated transcription initiation"/>
    <property type="evidence" value="ECO:0007669"/>
    <property type="project" value="InterPro"/>
</dbReference>
<reference evidence="8" key="1">
    <citation type="submission" date="2017-01" db="EMBL/GenBank/DDBJ databases">
        <authorList>
            <person name="Varghese N."/>
            <person name="Submissions S."/>
        </authorList>
    </citation>
    <scope>NUCLEOTIDE SEQUENCE [LARGE SCALE GENOMIC DNA]</scope>
    <source>
        <strain evidence="8">DSM 21054</strain>
    </source>
</reference>
<dbReference type="GO" id="GO:0016987">
    <property type="term" value="F:sigma factor activity"/>
    <property type="evidence" value="ECO:0007669"/>
    <property type="project" value="UniProtKB-KW"/>
</dbReference>
<comment type="similarity">
    <text evidence="1">Belongs to the sigma-70 factor family. ECF subfamily.</text>
</comment>
<dbReference type="Gene3D" id="1.10.1740.10">
    <property type="match status" value="1"/>
</dbReference>
<dbReference type="InterPro" id="IPR013324">
    <property type="entry name" value="RNA_pol_sigma_r3/r4-like"/>
</dbReference>
<dbReference type="SUPFAM" id="SSF88946">
    <property type="entry name" value="Sigma2 domain of RNA polymerase sigma factors"/>
    <property type="match status" value="1"/>
</dbReference>
<dbReference type="RefSeq" id="WP_076380528.1">
    <property type="nucleotide sequence ID" value="NZ_AP017422.1"/>
</dbReference>